<dbReference type="EMBL" id="FOKA01000009">
    <property type="protein sequence ID" value="SFB19265.1"/>
    <property type="molecule type" value="Genomic_DNA"/>
</dbReference>
<dbReference type="Gene3D" id="3.30.70.270">
    <property type="match status" value="1"/>
</dbReference>
<dbReference type="InterPro" id="IPR035919">
    <property type="entry name" value="EAL_sf"/>
</dbReference>
<accession>A0A1I0Z0W1</accession>
<dbReference type="CDD" id="cd01949">
    <property type="entry name" value="GGDEF"/>
    <property type="match status" value="1"/>
</dbReference>
<dbReference type="SUPFAM" id="SSF55785">
    <property type="entry name" value="PYP-like sensor domain (PAS domain)"/>
    <property type="match status" value="1"/>
</dbReference>
<dbReference type="NCBIfam" id="TIGR00254">
    <property type="entry name" value="GGDEF"/>
    <property type="match status" value="1"/>
</dbReference>
<evidence type="ECO:0000259" key="2">
    <source>
        <dbReference type="PROSITE" id="PS50113"/>
    </source>
</evidence>
<protein>
    <submittedName>
        <fullName evidence="5">PAS domain S-box-containing protein/diguanylate cyclase (GGDEF) domain-containing protein</fullName>
    </submittedName>
</protein>
<dbReference type="Gene3D" id="3.20.20.450">
    <property type="entry name" value="EAL domain"/>
    <property type="match status" value="1"/>
</dbReference>
<dbReference type="InterPro" id="IPR000014">
    <property type="entry name" value="PAS"/>
</dbReference>
<dbReference type="PANTHER" id="PTHR44757">
    <property type="entry name" value="DIGUANYLATE CYCLASE DGCP"/>
    <property type="match status" value="1"/>
</dbReference>
<gene>
    <name evidence="5" type="ORF">SAMN05421867_109105</name>
</gene>
<dbReference type="InterPro" id="IPR043128">
    <property type="entry name" value="Rev_trsase/Diguanyl_cyclase"/>
</dbReference>
<feature type="domain" description="PAC" evidence="2">
    <location>
        <begin position="238"/>
        <end position="292"/>
    </location>
</feature>
<sequence length="759" mass="79601">MDALPEDSGPPAWDPDEPALLAALVAGLAAQGSDGVTVLRPVGPPDAPTDFRVVADTGMTARLAGVPSLGRTLRELYPPAFADRLVAVNREVLTTGGTVREDVELVADADGRLRPPAVPGAPDEGSSATRVAETVRVPAGGLVVVLWRDVTDVRRAEAARRSSEQRFRALVENAADAVVVTDAGGTVTWSGPAAVRVSGRGADALDGVALPALALPEDRGLVEALLRDVAAEPTGGTAEVHARVLRGPGPEGEVRWLHLLAANWLDEPAVAGLVVHLRDVTAQRAAEDQLHQIALEDPLTGLPNRRWFLGALRDAVARSARDGTSFALAVLDVDDFRVVNDSLGHAAGDLLLVELAARLATQLRPGLALARLGGDEFVVVAEGLPVTASTLRDACGNAHGEATGEDDAGTRLAARVAAAAEGRFRVGSVATRVTVSIGVVTHQPEDPGGDDAPAGLTGGRRAEELLAQADAALHEAKRRGRARAEPFTAELGARVQHRLDLGSQLHQALEQEELELYWQPIVRLADRRTVAAEALLRWNHPRRGVVEAAQFLPLAGEVGLMPALSSWAVDAALGQAARWQAAGDGPDVFINLAAVQLAVAELDRELAGLAAWHGVDPHGVFFELSEEVLGTDVPGLGDRLRRKRERGFAIALDDFGAGNTALTWLRRMPVDVLKLDRSFAVSVDESRTRTVVRAILGLARDLGVRTIAEGVETEEQLAFFTEEGCDDAQGYLLGRPGPVALLGGFAGGFAGGSAGGSAS</sequence>
<organism evidence="5 6">
    <name type="scientific">Cellulomonas marina</name>
    <dbReference type="NCBI Taxonomy" id="988821"/>
    <lineage>
        <taxon>Bacteria</taxon>
        <taxon>Bacillati</taxon>
        <taxon>Actinomycetota</taxon>
        <taxon>Actinomycetes</taxon>
        <taxon>Micrococcales</taxon>
        <taxon>Cellulomonadaceae</taxon>
        <taxon>Cellulomonas</taxon>
    </lineage>
</organism>
<evidence type="ECO:0000313" key="6">
    <source>
        <dbReference type="Proteomes" id="UP000199012"/>
    </source>
</evidence>
<feature type="domain" description="EAL" evidence="3">
    <location>
        <begin position="498"/>
        <end position="750"/>
    </location>
</feature>
<proteinExistence type="predicted"/>
<dbReference type="STRING" id="988821.SAMN05421867_109105"/>
<dbReference type="Proteomes" id="UP000199012">
    <property type="component" value="Unassembled WGS sequence"/>
</dbReference>
<dbReference type="CDD" id="cd00130">
    <property type="entry name" value="PAS"/>
    <property type="match status" value="1"/>
</dbReference>
<dbReference type="PROSITE" id="PS50883">
    <property type="entry name" value="EAL"/>
    <property type="match status" value="1"/>
</dbReference>
<dbReference type="OrthoDB" id="23692at2"/>
<dbReference type="Pfam" id="PF08448">
    <property type="entry name" value="PAS_4"/>
    <property type="match status" value="1"/>
</dbReference>
<dbReference type="SMART" id="SM00091">
    <property type="entry name" value="PAS"/>
    <property type="match status" value="1"/>
</dbReference>
<dbReference type="InterPro" id="IPR013656">
    <property type="entry name" value="PAS_4"/>
</dbReference>
<dbReference type="PANTHER" id="PTHR44757:SF2">
    <property type="entry name" value="BIOFILM ARCHITECTURE MAINTENANCE PROTEIN MBAA"/>
    <property type="match status" value="1"/>
</dbReference>
<dbReference type="SUPFAM" id="SSF141868">
    <property type="entry name" value="EAL domain-like"/>
    <property type="match status" value="1"/>
</dbReference>
<dbReference type="NCBIfam" id="TIGR00229">
    <property type="entry name" value="sensory_box"/>
    <property type="match status" value="1"/>
</dbReference>
<feature type="domain" description="GGDEF" evidence="4">
    <location>
        <begin position="324"/>
        <end position="489"/>
    </location>
</feature>
<dbReference type="CDD" id="cd01948">
    <property type="entry name" value="EAL"/>
    <property type="match status" value="1"/>
</dbReference>
<keyword evidence="6" id="KW-1185">Reference proteome</keyword>
<dbReference type="PROSITE" id="PS50887">
    <property type="entry name" value="GGDEF"/>
    <property type="match status" value="1"/>
</dbReference>
<dbReference type="Pfam" id="PF00563">
    <property type="entry name" value="EAL"/>
    <property type="match status" value="1"/>
</dbReference>
<evidence type="ECO:0000259" key="3">
    <source>
        <dbReference type="PROSITE" id="PS50883"/>
    </source>
</evidence>
<dbReference type="RefSeq" id="WP_090033126.1">
    <property type="nucleotide sequence ID" value="NZ_BONM01000004.1"/>
</dbReference>
<dbReference type="SMART" id="SM00267">
    <property type="entry name" value="GGDEF"/>
    <property type="match status" value="1"/>
</dbReference>
<evidence type="ECO:0000259" key="1">
    <source>
        <dbReference type="PROSITE" id="PS50112"/>
    </source>
</evidence>
<dbReference type="InterPro" id="IPR001633">
    <property type="entry name" value="EAL_dom"/>
</dbReference>
<name>A0A1I0Z0W1_9CELL</name>
<dbReference type="SMART" id="SM00052">
    <property type="entry name" value="EAL"/>
    <property type="match status" value="1"/>
</dbReference>
<dbReference type="InterPro" id="IPR035965">
    <property type="entry name" value="PAS-like_dom_sf"/>
</dbReference>
<evidence type="ECO:0000313" key="5">
    <source>
        <dbReference type="EMBL" id="SFB19265.1"/>
    </source>
</evidence>
<evidence type="ECO:0000259" key="4">
    <source>
        <dbReference type="PROSITE" id="PS50887"/>
    </source>
</evidence>
<feature type="domain" description="PAS" evidence="1">
    <location>
        <begin position="163"/>
        <end position="233"/>
    </location>
</feature>
<dbReference type="PROSITE" id="PS50112">
    <property type="entry name" value="PAS"/>
    <property type="match status" value="1"/>
</dbReference>
<dbReference type="PROSITE" id="PS50113">
    <property type="entry name" value="PAC"/>
    <property type="match status" value="1"/>
</dbReference>
<dbReference type="AlphaFoldDB" id="A0A1I0Z0W1"/>
<dbReference type="InterPro" id="IPR000160">
    <property type="entry name" value="GGDEF_dom"/>
</dbReference>
<dbReference type="SUPFAM" id="SSF55073">
    <property type="entry name" value="Nucleotide cyclase"/>
    <property type="match status" value="1"/>
</dbReference>
<dbReference type="Gene3D" id="3.30.450.20">
    <property type="entry name" value="PAS domain"/>
    <property type="match status" value="2"/>
</dbReference>
<dbReference type="InterPro" id="IPR029787">
    <property type="entry name" value="Nucleotide_cyclase"/>
</dbReference>
<dbReference type="InterPro" id="IPR000700">
    <property type="entry name" value="PAS-assoc_C"/>
</dbReference>
<dbReference type="Pfam" id="PF00990">
    <property type="entry name" value="GGDEF"/>
    <property type="match status" value="1"/>
</dbReference>
<reference evidence="5 6" key="1">
    <citation type="submission" date="2016-10" db="EMBL/GenBank/DDBJ databases">
        <authorList>
            <person name="de Groot N.N."/>
        </authorList>
    </citation>
    <scope>NUCLEOTIDE SEQUENCE [LARGE SCALE GENOMIC DNA]</scope>
    <source>
        <strain evidence="5 6">CGMCC 4.6945</strain>
    </source>
</reference>
<dbReference type="InterPro" id="IPR052155">
    <property type="entry name" value="Biofilm_reg_signaling"/>
</dbReference>